<evidence type="ECO:0000259" key="2">
    <source>
        <dbReference type="PROSITE" id="PS51462"/>
    </source>
</evidence>
<sequence>MASETLPTPKVGGTSSTMASDERPKGNPPQVGVSAIILNREGKVLVGKRIGSHGAGSWQFPGGKLDYGEALLDCGVRESKEETMLDVEGVRIVAYTNDVFVSEGRHFITPFALCKMKDADAEPMVMEKDKCESWSWWNLEKLFEGRDGDNIDGAPLFLPLFNLVQQFKDADEFKKILQ</sequence>
<feature type="region of interest" description="Disordered" evidence="1">
    <location>
        <begin position="1"/>
        <end position="32"/>
    </location>
</feature>
<gene>
    <name evidence="3" type="ORF">ISF_05305</name>
</gene>
<dbReference type="GO" id="GO:0016787">
    <property type="term" value="F:hydrolase activity"/>
    <property type="evidence" value="ECO:0007669"/>
    <property type="project" value="UniProtKB-KW"/>
</dbReference>
<keyword evidence="4" id="KW-1185">Reference proteome</keyword>
<evidence type="ECO:0000256" key="1">
    <source>
        <dbReference type="SAM" id="MobiDB-lite"/>
    </source>
</evidence>
<dbReference type="STRING" id="1081104.A0A167V753"/>
<proteinExistence type="predicted"/>
<accession>A0A167V753</accession>
<dbReference type="PANTHER" id="PTHR16099">
    <property type="entry name" value="8-OXO-DGTP DIPHOSPHATES NUDT15"/>
    <property type="match status" value="1"/>
</dbReference>
<name>A0A167V753_CORFA</name>
<dbReference type="AlphaFoldDB" id="A0A167V753"/>
<reference evidence="3 4" key="1">
    <citation type="journal article" date="2016" name="Genome Biol. Evol.">
        <title>Divergent and convergent evolution of fungal pathogenicity.</title>
        <authorList>
            <person name="Shang Y."/>
            <person name="Xiao G."/>
            <person name="Zheng P."/>
            <person name="Cen K."/>
            <person name="Zhan S."/>
            <person name="Wang C."/>
        </authorList>
    </citation>
    <scope>NUCLEOTIDE SEQUENCE [LARGE SCALE GENOMIC DNA]</scope>
    <source>
        <strain evidence="3 4">ARSEF 2679</strain>
    </source>
</reference>
<organism evidence="3 4">
    <name type="scientific">Cordyceps fumosorosea (strain ARSEF 2679)</name>
    <name type="common">Isaria fumosorosea</name>
    <dbReference type="NCBI Taxonomy" id="1081104"/>
    <lineage>
        <taxon>Eukaryota</taxon>
        <taxon>Fungi</taxon>
        <taxon>Dikarya</taxon>
        <taxon>Ascomycota</taxon>
        <taxon>Pezizomycotina</taxon>
        <taxon>Sordariomycetes</taxon>
        <taxon>Hypocreomycetidae</taxon>
        <taxon>Hypocreales</taxon>
        <taxon>Cordycipitaceae</taxon>
        <taxon>Cordyceps</taxon>
    </lineage>
</organism>
<evidence type="ECO:0000313" key="3">
    <source>
        <dbReference type="EMBL" id="OAA62296.1"/>
    </source>
</evidence>
<dbReference type="Gene3D" id="3.90.79.10">
    <property type="entry name" value="Nucleoside Triphosphate Pyrophosphohydrolase"/>
    <property type="match status" value="1"/>
</dbReference>
<dbReference type="EMBL" id="AZHB01000012">
    <property type="protein sequence ID" value="OAA62296.1"/>
    <property type="molecule type" value="Genomic_DNA"/>
</dbReference>
<dbReference type="RefSeq" id="XP_018704046.1">
    <property type="nucleotide sequence ID" value="XM_018848910.1"/>
</dbReference>
<keyword evidence="3" id="KW-0378">Hydrolase</keyword>
<dbReference type="PANTHER" id="PTHR16099:SF5">
    <property type="entry name" value="NUCLEOTIDE TRIPHOSPHATE DIPHOSPHATASE NUDT15"/>
    <property type="match status" value="1"/>
</dbReference>
<dbReference type="InterPro" id="IPR015797">
    <property type="entry name" value="NUDIX_hydrolase-like_dom_sf"/>
</dbReference>
<dbReference type="CDD" id="cd04678">
    <property type="entry name" value="NUDIX_MTH2_Nudt15"/>
    <property type="match status" value="1"/>
</dbReference>
<dbReference type="Pfam" id="PF00293">
    <property type="entry name" value="NUDIX"/>
    <property type="match status" value="1"/>
</dbReference>
<evidence type="ECO:0000313" key="4">
    <source>
        <dbReference type="Proteomes" id="UP000076744"/>
    </source>
</evidence>
<dbReference type="Proteomes" id="UP000076744">
    <property type="component" value="Unassembled WGS sequence"/>
</dbReference>
<dbReference type="InterPro" id="IPR000086">
    <property type="entry name" value="NUDIX_hydrolase_dom"/>
</dbReference>
<feature type="domain" description="Nudix hydrolase" evidence="2">
    <location>
        <begin position="28"/>
        <end position="163"/>
    </location>
</feature>
<dbReference type="FunFam" id="3.90.79.10:FF:000060">
    <property type="entry name" value="Nudix hydrolase 1"/>
    <property type="match status" value="1"/>
</dbReference>
<dbReference type="PROSITE" id="PS51462">
    <property type="entry name" value="NUDIX"/>
    <property type="match status" value="1"/>
</dbReference>
<dbReference type="OrthoDB" id="447842at2759"/>
<protein>
    <submittedName>
        <fullName evidence="3">NUDIX hydrolase domain protein</fullName>
    </submittedName>
</protein>
<dbReference type="GeneID" id="30021597"/>
<comment type="caution">
    <text evidence="3">The sequence shown here is derived from an EMBL/GenBank/DDBJ whole genome shotgun (WGS) entry which is preliminary data.</text>
</comment>
<dbReference type="SUPFAM" id="SSF55811">
    <property type="entry name" value="Nudix"/>
    <property type="match status" value="1"/>
</dbReference>